<comment type="subcellular location">
    <subcellularLocation>
        <location evidence="1">Cell inner membrane</location>
        <topology evidence="1">Multi-pass membrane protein</topology>
    </subcellularLocation>
    <subcellularLocation>
        <location evidence="15">Cell membrane</location>
        <topology evidence="15">Multi-pass membrane protein</topology>
    </subcellularLocation>
</comment>
<evidence type="ECO:0000256" key="1">
    <source>
        <dbReference type="ARBA" id="ARBA00004429"/>
    </source>
</evidence>
<dbReference type="InterPro" id="IPR001807">
    <property type="entry name" value="ClC"/>
</dbReference>
<dbReference type="PRINTS" id="PR00762">
    <property type="entry name" value="CLCHANNEL"/>
</dbReference>
<evidence type="ECO:0000256" key="3">
    <source>
        <dbReference type="ARBA" id="ARBA00022448"/>
    </source>
</evidence>
<dbReference type="PANTHER" id="PTHR45711:SF6">
    <property type="entry name" value="CHLORIDE CHANNEL PROTEIN"/>
    <property type="match status" value="1"/>
</dbReference>
<proteinExistence type="inferred from homology"/>
<feature type="transmembrane region" description="Helical" evidence="15">
    <location>
        <begin position="308"/>
        <end position="325"/>
    </location>
</feature>
<evidence type="ECO:0000256" key="15">
    <source>
        <dbReference type="HAMAP-Rule" id="MF_01128"/>
    </source>
</evidence>
<dbReference type="Pfam" id="PF00654">
    <property type="entry name" value="Voltage_CLC"/>
    <property type="match status" value="1"/>
</dbReference>
<feature type="transmembrane region" description="Helical" evidence="15">
    <location>
        <begin position="345"/>
        <end position="365"/>
    </location>
</feature>
<feature type="transmembrane region" description="Helical" evidence="15">
    <location>
        <begin position="50"/>
        <end position="70"/>
    </location>
</feature>
<evidence type="ECO:0000256" key="4">
    <source>
        <dbReference type="ARBA" id="ARBA00022449"/>
    </source>
</evidence>
<comment type="caution">
    <text evidence="15">Lacks conserved residue(s) required for the propagation of feature annotation.</text>
</comment>
<reference evidence="16 17" key="1">
    <citation type="submission" date="2018-06" db="EMBL/GenBank/DDBJ databases">
        <authorList>
            <consortium name="Pathogen Informatics"/>
            <person name="Doyle S."/>
        </authorList>
    </citation>
    <scope>NUCLEOTIDE SEQUENCE [LARGE SCALE GENOMIC DNA]</scope>
    <source>
        <strain evidence="16 17">NCTC11694</strain>
    </source>
</reference>
<keyword evidence="4 15" id="KW-0050">Antiport</keyword>
<evidence type="ECO:0000256" key="12">
    <source>
        <dbReference type="ARBA" id="ARBA00059427"/>
    </source>
</evidence>
<dbReference type="InterPro" id="IPR014743">
    <property type="entry name" value="Cl-channel_core"/>
</dbReference>
<dbReference type="HAMAP" id="MF_01128">
    <property type="entry name" value="CLC_ClcA"/>
    <property type="match status" value="1"/>
</dbReference>
<comment type="catalytic activity">
    <reaction evidence="15">
        <text>2 chloride(in) + H(+)(out) = 2 chloride(out) + H(+)(in)</text>
        <dbReference type="Rhea" id="RHEA:29567"/>
        <dbReference type="ChEBI" id="CHEBI:15378"/>
        <dbReference type="ChEBI" id="CHEBI:17996"/>
    </reaction>
</comment>
<feature type="transmembrane region" description="Helical" evidence="15">
    <location>
        <begin position="405"/>
        <end position="430"/>
    </location>
</feature>
<evidence type="ECO:0000256" key="2">
    <source>
        <dbReference type="ARBA" id="ARBA00011738"/>
    </source>
</evidence>
<feature type="transmembrane region" description="Helical" evidence="15">
    <location>
        <begin position="437"/>
        <end position="456"/>
    </location>
</feature>
<keyword evidence="11 15" id="KW-0868">Chloride</keyword>
<evidence type="ECO:0000256" key="5">
    <source>
        <dbReference type="ARBA" id="ARBA00022475"/>
    </source>
</evidence>
<comment type="caution">
    <text evidence="16">The sequence shown here is derived from an EMBL/GenBank/DDBJ whole genome shotgun (WGS) entry which is preliminary data.</text>
</comment>
<dbReference type="Gene3D" id="1.10.3080.10">
    <property type="entry name" value="Clc chloride channel"/>
    <property type="match status" value="1"/>
</dbReference>
<feature type="binding site" evidence="15">
    <location>
        <position position="462"/>
    </location>
    <ligand>
        <name>chloride</name>
        <dbReference type="ChEBI" id="CHEBI:17996"/>
    </ligand>
</feature>
<evidence type="ECO:0000256" key="8">
    <source>
        <dbReference type="ARBA" id="ARBA00022989"/>
    </source>
</evidence>
<dbReference type="SUPFAM" id="SSF81340">
    <property type="entry name" value="Clc chloride channel"/>
    <property type="match status" value="1"/>
</dbReference>
<evidence type="ECO:0000313" key="17">
    <source>
        <dbReference type="Proteomes" id="UP000255050"/>
    </source>
</evidence>
<feature type="transmembrane region" description="Helical" evidence="15">
    <location>
        <begin position="230"/>
        <end position="249"/>
    </location>
</feature>
<keyword evidence="9 15" id="KW-0406">Ion transport</keyword>
<evidence type="ECO:0000256" key="9">
    <source>
        <dbReference type="ARBA" id="ARBA00023065"/>
    </source>
</evidence>
<evidence type="ECO:0000256" key="13">
    <source>
        <dbReference type="ARBA" id="ARBA00060935"/>
    </source>
</evidence>
<feature type="site" description="Mediates proton transfer from the outer aqueous phase to the interior of the protein; involved in linking H(+) and Cl(-) transport" evidence="15">
    <location>
        <position position="165"/>
    </location>
</feature>
<feature type="transmembrane region" description="Helical" evidence="15">
    <location>
        <begin position="91"/>
        <end position="114"/>
    </location>
</feature>
<feature type="transmembrane region" description="Helical" evidence="15">
    <location>
        <begin position="194"/>
        <end position="218"/>
    </location>
</feature>
<keyword evidence="7 15" id="KW-0812">Transmembrane</keyword>
<evidence type="ECO:0000256" key="11">
    <source>
        <dbReference type="ARBA" id="ARBA00023214"/>
    </source>
</evidence>
<organism evidence="16 17">
    <name type="scientific">Klebsiella michiganensis</name>
    <dbReference type="NCBI Taxonomy" id="1134687"/>
    <lineage>
        <taxon>Bacteria</taxon>
        <taxon>Pseudomonadati</taxon>
        <taxon>Pseudomonadota</taxon>
        <taxon>Gammaproteobacteria</taxon>
        <taxon>Enterobacterales</taxon>
        <taxon>Enterobacteriaceae</taxon>
        <taxon>Klebsiella/Raoultella group</taxon>
        <taxon>Klebsiella</taxon>
    </lineage>
</organism>
<feature type="binding site" evidence="15">
    <location>
        <position position="124"/>
    </location>
    <ligand>
        <name>chloride</name>
        <dbReference type="ChEBI" id="CHEBI:17996"/>
    </ligand>
</feature>
<feature type="transmembrane region" description="Helical" evidence="15">
    <location>
        <begin position="269"/>
        <end position="287"/>
    </location>
</feature>
<feature type="binding site" evidence="15">
    <location>
        <position position="373"/>
    </location>
    <ligand>
        <name>chloride</name>
        <dbReference type="ChEBI" id="CHEBI:17996"/>
    </ligand>
</feature>
<sequence length="489" mass="52177">MARMTFFLFVLLIIDNGMKAEKPSSSAHQFVRVRRSDAVRRLIQRDKTPLAVLLMAAVVGTLAGLIGVAFEKSVNWVQNLRIGALVEVADHWFLVWPLAFILSALLAMVGYFLVRRFAPEAGGSGIPEIEGALEELRPVRWWRVLPVKFIGGMGTLGAGMVLGREGPMVQLGGNLGRMVVDVFRMRSPEARHTLLATGAAAGLSAAFNAPLAGILFIIEEMRPQFRYNLISIKAVFTGVIMATIVFRIFNGDKAVIEVGKLSNAPVNTLWLYLILGMIFGCVGPLFNTLVLRTQDMFQRLHGGNIKKWVLIGGLIGGSCGVLGLIQPAASGGGFNLIPIAAAGNFSVGLLLFIFIARVITTLLCFSSGAPGGIFAPMLALGTLLGTAFGMAATPLFPAYHLDAGTFAIAGMGALLAASVRAPLTGIVLVLEMTDNYQLILPMIITCLGATLLAQFLGGKPLYSTILQRTLAKQKAEQEAKAQPVGGENT</sequence>
<dbReference type="EMBL" id="UGJR01000002">
    <property type="protein sequence ID" value="STR41622.1"/>
    <property type="molecule type" value="Genomic_DNA"/>
</dbReference>
<evidence type="ECO:0000256" key="6">
    <source>
        <dbReference type="ARBA" id="ARBA00022519"/>
    </source>
</evidence>
<dbReference type="InterPro" id="IPR023861">
    <property type="entry name" value="Cl-channel_ClcA"/>
</dbReference>
<keyword evidence="6" id="KW-0997">Cell inner membrane</keyword>
<keyword evidence="8 15" id="KW-1133">Transmembrane helix</keyword>
<gene>
    <name evidence="16" type="primary">clcA_1</name>
    <name evidence="15" type="synonym">clcA</name>
    <name evidence="15" type="synonym">eriC</name>
    <name evidence="16" type="ORF">NCTC11694_02814</name>
</gene>
<keyword evidence="10 15" id="KW-0472">Membrane</keyword>
<evidence type="ECO:0000313" key="16">
    <source>
        <dbReference type="EMBL" id="STR41622.1"/>
    </source>
</evidence>
<feature type="site" description="Mediates proton transfer from the protein to the inner aqueous phase" evidence="15">
    <location>
        <position position="220"/>
    </location>
</feature>
<evidence type="ECO:0000256" key="10">
    <source>
        <dbReference type="ARBA" id="ARBA00023136"/>
    </source>
</evidence>
<dbReference type="PANTHER" id="PTHR45711">
    <property type="entry name" value="CHLORIDE CHANNEL PROTEIN"/>
    <property type="match status" value="1"/>
</dbReference>
<comment type="similarity">
    <text evidence="13 15">Belongs to the chloride channel (TC 2.A.49) family. ClcA subfamily.</text>
</comment>
<feature type="binding site" evidence="15">
    <location>
        <position position="374"/>
    </location>
    <ligand>
        <name>chloride</name>
        <dbReference type="ChEBI" id="CHEBI:17996"/>
    </ligand>
</feature>
<feature type="transmembrane region" description="Helical" evidence="15">
    <location>
        <begin position="377"/>
        <end position="399"/>
    </location>
</feature>
<keyword evidence="5 15" id="KW-1003">Cell membrane</keyword>
<dbReference type="NCBIfam" id="NF003640">
    <property type="entry name" value="PRK05277.1"/>
    <property type="match status" value="1"/>
</dbReference>
<dbReference type="GO" id="GO:0005886">
    <property type="term" value="C:plasma membrane"/>
    <property type="evidence" value="ECO:0007669"/>
    <property type="project" value="UniProtKB-SubCell"/>
</dbReference>
<dbReference type="CDD" id="cd01031">
    <property type="entry name" value="EriC"/>
    <property type="match status" value="1"/>
</dbReference>
<evidence type="ECO:0000256" key="14">
    <source>
        <dbReference type="ARBA" id="ARBA00068302"/>
    </source>
</evidence>
<dbReference type="Proteomes" id="UP000255050">
    <property type="component" value="Unassembled WGS sequence"/>
</dbReference>
<comment type="function">
    <text evidence="12 15">Proton-coupled chloride transporter. Functions as antiport system and exchanges two chloride ions for 1 proton. Probably acts as an electrical shunt for an outwardly-directed proton pump that is linked to amino acid decarboxylation, as part of the extreme acid resistance (XAR) response.</text>
</comment>
<dbReference type="GO" id="GO:0005247">
    <property type="term" value="F:voltage-gated chloride channel activity"/>
    <property type="evidence" value="ECO:0007669"/>
    <property type="project" value="TreeGrafter"/>
</dbReference>
<dbReference type="GO" id="GO:0015297">
    <property type="term" value="F:antiporter activity"/>
    <property type="evidence" value="ECO:0007669"/>
    <property type="project" value="UniProtKB-UniRule"/>
</dbReference>
<protein>
    <recommendedName>
        <fullName evidence="14 15">H(+)/Cl(-) exchange transporter ClcA</fullName>
    </recommendedName>
</protein>
<name>A0A7H4LZP6_9ENTR</name>
<keyword evidence="3 15" id="KW-0813">Transport</keyword>
<evidence type="ECO:0000256" key="7">
    <source>
        <dbReference type="ARBA" id="ARBA00022692"/>
    </source>
</evidence>
<comment type="subunit">
    <text evidence="2 15">Homodimer.</text>
</comment>
<dbReference type="FunFam" id="1.10.3080.10:FF:000005">
    <property type="entry name" value="H(+)/Cl(-) exchange transporter ClcA"/>
    <property type="match status" value="1"/>
</dbReference>
<dbReference type="AlphaFoldDB" id="A0A7H4LZP6"/>
<accession>A0A7H4LZP6</accession>